<dbReference type="Gene3D" id="3.20.20.70">
    <property type="entry name" value="Aldolase class I"/>
    <property type="match status" value="1"/>
</dbReference>
<dbReference type="InterPro" id="IPR012840">
    <property type="entry name" value="NrdG2"/>
</dbReference>
<dbReference type="PANTHER" id="PTHR30352:SF13">
    <property type="entry name" value="GLYCYL-RADICAL ENZYME ACTIVATING ENZYME YJJW-RELATED"/>
    <property type="match status" value="1"/>
</dbReference>
<dbReference type="SUPFAM" id="SSF102114">
    <property type="entry name" value="Radical SAM enzymes"/>
    <property type="match status" value="1"/>
</dbReference>
<dbReference type="NCBIfam" id="TIGR02495">
    <property type="entry name" value="NrdG2"/>
    <property type="match status" value="1"/>
</dbReference>
<dbReference type="RefSeq" id="WP_180156867.1">
    <property type="nucleotide sequence ID" value="NZ_JACCEM010000008.1"/>
</dbReference>
<evidence type="ECO:0000313" key="9">
    <source>
        <dbReference type="Proteomes" id="UP000559809"/>
    </source>
</evidence>
<dbReference type="GO" id="GO:0051539">
    <property type="term" value="F:4 iron, 4 sulfur cluster binding"/>
    <property type="evidence" value="ECO:0007669"/>
    <property type="project" value="UniProtKB-KW"/>
</dbReference>
<protein>
    <submittedName>
        <fullName evidence="8">Anaerobic ribonucleoside-triphosphate reductase activating protein</fullName>
    </submittedName>
</protein>
<dbReference type="PANTHER" id="PTHR30352">
    <property type="entry name" value="PYRUVATE FORMATE-LYASE-ACTIVATING ENZYME"/>
    <property type="match status" value="1"/>
</dbReference>
<evidence type="ECO:0000313" key="8">
    <source>
        <dbReference type="EMBL" id="NYT50680.1"/>
    </source>
</evidence>
<dbReference type="InterPro" id="IPR058240">
    <property type="entry name" value="rSAM_sf"/>
</dbReference>
<keyword evidence="6" id="KW-0411">Iron-sulfur</keyword>
<evidence type="ECO:0000256" key="6">
    <source>
        <dbReference type="ARBA" id="ARBA00023014"/>
    </source>
</evidence>
<evidence type="ECO:0000256" key="3">
    <source>
        <dbReference type="ARBA" id="ARBA00022691"/>
    </source>
</evidence>
<dbReference type="EMBL" id="JACCEM010000008">
    <property type="protein sequence ID" value="NYT50680.1"/>
    <property type="molecule type" value="Genomic_DNA"/>
</dbReference>
<organism evidence="8 9">
    <name type="scientific">Parapusillimonas granuli</name>
    <dbReference type="NCBI Taxonomy" id="380911"/>
    <lineage>
        <taxon>Bacteria</taxon>
        <taxon>Pseudomonadati</taxon>
        <taxon>Pseudomonadota</taxon>
        <taxon>Betaproteobacteria</taxon>
        <taxon>Burkholderiales</taxon>
        <taxon>Alcaligenaceae</taxon>
        <taxon>Parapusillimonas</taxon>
    </lineage>
</organism>
<keyword evidence="5" id="KW-0408">Iron</keyword>
<evidence type="ECO:0000256" key="5">
    <source>
        <dbReference type="ARBA" id="ARBA00023004"/>
    </source>
</evidence>
<dbReference type="SFLD" id="SFLDS00029">
    <property type="entry name" value="Radical_SAM"/>
    <property type="match status" value="1"/>
</dbReference>
<evidence type="ECO:0000259" key="7">
    <source>
        <dbReference type="PROSITE" id="PS51918"/>
    </source>
</evidence>
<sequence length="237" mass="25342">MSRLPVKLKVGGITPFTATDYPGKLAAVVFVQGCPWRCGYCHNPHLQVRTPHSPIAWADVTGLLERRAGLIDAVVFSGGEPTMDPGLEPAIREVRGLGFLVGLHSGGTHPARLREVLPLLDWVGLDIKADAGDYERITQVAGSGASAFDSLRAVLDSGVRHECRTTIHPALHSEGQLRALARRLARAGVRHYALQVFRATGCDDAALNRAPTSGYPGPALVEELAALFPSFTLRQGG</sequence>
<proteinExistence type="predicted"/>
<comment type="cofactor">
    <cofactor evidence="1">
        <name>[4Fe-4S] cluster</name>
        <dbReference type="ChEBI" id="CHEBI:49883"/>
    </cofactor>
</comment>
<dbReference type="InterPro" id="IPR013785">
    <property type="entry name" value="Aldolase_TIM"/>
</dbReference>
<dbReference type="SFLD" id="SFLDG01094">
    <property type="entry name" value="Uncharacterised_Radical_SAM_Su"/>
    <property type="match status" value="1"/>
</dbReference>
<name>A0A853G6T1_9BURK</name>
<dbReference type="PROSITE" id="PS51918">
    <property type="entry name" value="RADICAL_SAM"/>
    <property type="match status" value="1"/>
</dbReference>
<evidence type="ECO:0000256" key="1">
    <source>
        <dbReference type="ARBA" id="ARBA00001966"/>
    </source>
</evidence>
<dbReference type="GO" id="GO:0046872">
    <property type="term" value="F:metal ion binding"/>
    <property type="evidence" value="ECO:0007669"/>
    <property type="project" value="UniProtKB-KW"/>
</dbReference>
<evidence type="ECO:0000256" key="2">
    <source>
        <dbReference type="ARBA" id="ARBA00022485"/>
    </source>
</evidence>
<accession>A0A853G6T1</accession>
<gene>
    <name evidence="8" type="ORF">H0A72_15280</name>
</gene>
<reference evidence="8 9" key="1">
    <citation type="submission" date="2020-07" db="EMBL/GenBank/DDBJ databases">
        <title>Taxonomic revisions and descriptions of new bacterial species based on genomic comparisons in the high-G+C-content subgroup of the family Alcaligenaceae.</title>
        <authorList>
            <person name="Szabo A."/>
            <person name="Felfoldi T."/>
        </authorList>
    </citation>
    <scope>NUCLEOTIDE SEQUENCE [LARGE SCALE GENOMIC DNA]</scope>
    <source>
        <strain evidence="8 9">LMG 24012</strain>
    </source>
</reference>
<keyword evidence="2" id="KW-0004">4Fe-4S</keyword>
<dbReference type="Pfam" id="PF04055">
    <property type="entry name" value="Radical_SAM"/>
    <property type="match status" value="1"/>
</dbReference>
<dbReference type="GO" id="GO:0003824">
    <property type="term" value="F:catalytic activity"/>
    <property type="evidence" value="ECO:0007669"/>
    <property type="project" value="InterPro"/>
</dbReference>
<comment type="caution">
    <text evidence="8">The sequence shown here is derived from an EMBL/GenBank/DDBJ whole genome shotgun (WGS) entry which is preliminary data.</text>
</comment>
<dbReference type="InterPro" id="IPR034457">
    <property type="entry name" value="Organic_radical-activating"/>
</dbReference>
<feature type="domain" description="Radical SAM core" evidence="7">
    <location>
        <begin position="20"/>
        <end position="234"/>
    </location>
</feature>
<dbReference type="Proteomes" id="UP000559809">
    <property type="component" value="Unassembled WGS sequence"/>
</dbReference>
<keyword evidence="3" id="KW-0949">S-adenosyl-L-methionine</keyword>
<dbReference type="InterPro" id="IPR007197">
    <property type="entry name" value="rSAM"/>
</dbReference>
<keyword evidence="9" id="KW-1185">Reference proteome</keyword>
<keyword evidence="4" id="KW-0479">Metal-binding</keyword>
<dbReference type="AlphaFoldDB" id="A0A853G6T1"/>
<dbReference type="CDD" id="cd01335">
    <property type="entry name" value="Radical_SAM"/>
    <property type="match status" value="1"/>
</dbReference>
<evidence type="ECO:0000256" key="4">
    <source>
        <dbReference type="ARBA" id="ARBA00022723"/>
    </source>
</evidence>